<reference evidence="10 11" key="1">
    <citation type="submission" date="2016-09" db="EMBL/GenBank/DDBJ databases">
        <title>Rhizobium sp. nov., a novel species isolated from the rice rhizosphere.</title>
        <authorList>
            <person name="Zhao J."/>
            <person name="Zhang X."/>
        </authorList>
    </citation>
    <scope>NUCLEOTIDE SEQUENCE [LARGE SCALE GENOMIC DNA]</scope>
    <source>
        <strain evidence="10 11">MH17</strain>
    </source>
</reference>
<dbReference type="CDD" id="cd11386">
    <property type="entry name" value="MCP_signal"/>
    <property type="match status" value="1"/>
</dbReference>
<dbReference type="GO" id="GO:0007165">
    <property type="term" value="P:signal transduction"/>
    <property type="evidence" value="ECO:0007669"/>
    <property type="project" value="UniProtKB-KW"/>
</dbReference>
<dbReference type="SMART" id="SM00283">
    <property type="entry name" value="MA"/>
    <property type="match status" value="1"/>
</dbReference>
<keyword evidence="2" id="KW-0145">Chemotaxis</keyword>
<feature type="transmembrane region" description="Helical" evidence="6">
    <location>
        <begin position="12"/>
        <end position="36"/>
    </location>
</feature>
<dbReference type="InterPro" id="IPR004089">
    <property type="entry name" value="MCPsignal_dom"/>
</dbReference>
<dbReference type="STRING" id="1672749.BJF92_01550"/>
<evidence type="ECO:0000256" key="2">
    <source>
        <dbReference type="ARBA" id="ARBA00022500"/>
    </source>
</evidence>
<dbReference type="PANTHER" id="PTHR43531:SF11">
    <property type="entry name" value="METHYL-ACCEPTING CHEMOTAXIS PROTEIN 3"/>
    <property type="match status" value="1"/>
</dbReference>
<proteinExistence type="inferred from homology"/>
<dbReference type="Proteomes" id="UP000186143">
    <property type="component" value="Unassembled WGS sequence"/>
</dbReference>
<dbReference type="AlphaFoldDB" id="A0A1Q9AEV8"/>
<keyword evidence="6" id="KW-0812">Transmembrane</keyword>
<dbReference type="SUPFAM" id="SSF58104">
    <property type="entry name" value="Methyl-accepting chemotaxis protein (MCP) signaling domain"/>
    <property type="match status" value="1"/>
</dbReference>
<keyword evidence="6" id="KW-1133">Transmembrane helix</keyword>
<evidence type="ECO:0000313" key="11">
    <source>
        <dbReference type="Proteomes" id="UP000186143"/>
    </source>
</evidence>
<evidence type="ECO:0000256" key="5">
    <source>
        <dbReference type="SAM" id="MobiDB-lite"/>
    </source>
</evidence>
<evidence type="ECO:0000256" key="6">
    <source>
        <dbReference type="SAM" id="Phobius"/>
    </source>
</evidence>
<feature type="domain" description="Methyl-accepting transducer" evidence="7">
    <location>
        <begin position="387"/>
        <end position="616"/>
    </location>
</feature>
<sequence>MTINLLRQGIGAKLGLTSAIGLIMTATMLAAIWLGFRAIDRAQAEVTVEQARVLALIDAKASMRGQQKGASDLLLSTAGNGTAAALDYVKHRTASFDQYMQIASEHSGGPDDLARLQEIRALAANWSKKFEQLADVVAHKLASDGDAAALLERQQALRKEMAPLADGLATAVDASVKVAKERIAAATPAMQSIIQTALLSSLGVGAAMAVALLATALYGRRGIAAPIQRLTVSMARLADGDLAETVPFRERQDEIGRMAAAVDVFKANGLRMRDLNRQEAALQAKSADLQASISTVVTAAADGDFRQRITKSYDNPDLDNFAGQVNVLVEAVDHGVDEVRRVVSALAQGDLTQTMQGDFKGAFGELKNNVNATMGQLQILMGEIRQAVESITSGASELSAASGDLSKRTEHQAASLEETSSALEEITVAVRNSKSRAAEVSHMADEAHGSTRQSGAVMREAVEAITRIDQASQEIGNIISVIDEIAFQTNLLALNAGIEAARAGESGKGFAVVAQEVRELAQRSAGAAKDIKTLISRSADQVQSGVTLVTSAGQAIGLIEDHMQKINGHIHAISTAASEQSSGLSQVSVAVTQMDQVTQQNAAMVEQSTASTSRLAEEATHLAQLVARFKLDNQGHANPHRTQRGTMGGTMGTTGGGLPTSRYAA</sequence>
<dbReference type="Pfam" id="PF00672">
    <property type="entry name" value="HAMP"/>
    <property type="match status" value="1"/>
</dbReference>
<comment type="caution">
    <text evidence="10">The sequence shown here is derived from an EMBL/GenBank/DDBJ whole genome shotgun (WGS) entry which is preliminary data.</text>
</comment>
<feature type="domain" description="HAMP" evidence="9">
    <location>
        <begin position="221"/>
        <end position="274"/>
    </location>
</feature>
<dbReference type="GO" id="GO:0016020">
    <property type="term" value="C:membrane"/>
    <property type="evidence" value="ECO:0007669"/>
    <property type="project" value="UniProtKB-SubCell"/>
</dbReference>
<feature type="transmembrane region" description="Helical" evidence="6">
    <location>
        <begin position="197"/>
        <end position="219"/>
    </location>
</feature>
<dbReference type="PROSITE" id="PS50885">
    <property type="entry name" value="HAMP"/>
    <property type="match status" value="2"/>
</dbReference>
<dbReference type="GO" id="GO:0004888">
    <property type="term" value="F:transmembrane signaling receptor activity"/>
    <property type="evidence" value="ECO:0007669"/>
    <property type="project" value="InterPro"/>
</dbReference>
<dbReference type="SUPFAM" id="SSF158472">
    <property type="entry name" value="HAMP domain-like"/>
    <property type="match status" value="1"/>
</dbReference>
<evidence type="ECO:0000259" key="8">
    <source>
        <dbReference type="PROSITE" id="PS50192"/>
    </source>
</evidence>
<evidence type="ECO:0000256" key="4">
    <source>
        <dbReference type="PROSITE-ProRule" id="PRU00284"/>
    </source>
</evidence>
<dbReference type="SMART" id="SM00304">
    <property type="entry name" value="HAMP"/>
    <property type="match status" value="2"/>
</dbReference>
<dbReference type="CDD" id="cd06225">
    <property type="entry name" value="HAMP"/>
    <property type="match status" value="1"/>
</dbReference>
<dbReference type="InterPro" id="IPR003660">
    <property type="entry name" value="HAMP_dom"/>
</dbReference>
<feature type="region of interest" description="Disordered" evidence="5">
    <location>
        <begin position="633"/>
        <end position="665"/>
    </location>
</feature>
<dbReference type="PROSITE" id="PS50192">
    <property type="entry name" value="T_SNARE"/>
    <property type="match status" value="1"/>
</dbReference>
<feature type="domain" description="T-SNARE coiled-coil homology" evidence="8">
    <location>
        <begin position="378"/>
        <end position="440"/>
    </location>
</feature>
<dbReference type="InterPro" id="IPR004090">
    <property type="entry name" value="Chemotax_Me-accpt_rcpt"/>
</dbReference>
<dbReference type="EMBL" id="MKIO01000040">
    <property type="protein sequence ID" value="OLP53459.1"/>
    <property type="molecule type" value="Genomic_DNA"/>
</dbReference>
<comment type="similarity">
    <text evidence="3">Belongs to the methyl-accepting chemotaxis (MCP) protein family.</text>
</comment>
<organism evidence="10 11">
    <name type="scientific">Xaviernesmea rhizosphaerae</name>
    <dbReference type="NCBI Taxonomy" id="1672749"/>
    <lineage>
        <taxon>Bacteria</taxon>
        <taxon>Pseudomonadati</taxon>
        <taxon>Pseudomonadota</taxon>
        <taxon>Alphaproteobacteria</taxon>
        <taxon>Hyphomicrobiales</taxon>
        <taxon>Rhizobiaceae</taxon>
        <taxon>Rhizobium/Agrobacterium group</taxon>
        <taxon>Xaviernesmea</taxon>
    </lineage>
</organism>
<dbReference type="Pfam" id="PF00015">
    <property type="entry name" value="MCPsignal"/>
    <property type="match status" value="1"/>
</dbReference>
<name>A0A1Q9AEV8_9HYPH</name>
<accession>A0A1Q9AEV8</accession>
<keyword evidence="6" id="KW-0472">Membrane</keyword>
<dbReference type="Gene3D" id="1.10.8.500">
    <property type="entry name" value="HAMP domain in histidine kinase"/>
    <property type="match status" value="1"/>
</dbReference>
<dbReference type="InterPro" id="IPR051310">
    <property type="entry name" value="MCP_chemotaxis"/>
</dbReference>
<feature type="domain" description="HAMP" evidence="9">
    <location>
        <begin position="330"/>
        <end position="382"/>
    </location>
</feature>
<dbReference type="PROSITE" id="PS50111">
    <property type="entry name" value="CHEMOTAXIS_TRANSDUC_2"/>
    <property type="match status" value="1"/>
</dbReference>
<dbReference type="PANTHER" id="PTHR43531">
    <property type="entry name" value="PROTEIN ICFG"/>
    <property type="match status" value="1"/>
</dbReference>
<comment type="subcellular location">
    <subcellularLocation>
        <location evidence="1">Membrane</location>
    </subcellularLocation>
</comment>
<dbReference type="GO" id="GO:0006935">
    <property type="term" value="P:chemotaxis"/>
    <property type="evidence" value="ECO:0007669"/>
    <property type="project" value="UniProtKB-KW"/>
</dbReference>
<evidence type="ECO:0000259" key="7">
    <source>
        <dbReference type="PROSITE" id="PS50111"/>
    </source>
</evidence>
<dbReference type="Pfam" id="PF18947">
    <property type="entry name" value="HAMP_2"/>
    <property type="match status" value="1"/>
</dbReference>
<evidence type="ECO:0000256" key="1">
    <source>
        <dbReference type="ARBA" id="ARBA00004370"/>
    </source>
</evidence>
<protein>
    <submittedName>
        <fullName evidence="10">Chemotaxis protein</fullName>
    </submittedName>
</protein>
<dbReference type="Gene3D" id="1.10.287.950">
    <property type="entry name" value="Methyl-accepting chemotaxis protein"/>
    <property type="match status" value="1"/>
</dbReference>
<dbReference type="InterPro" id="IPR000727">
    <property type="entry name" value="T_SNARE_dom"/>
</dbReference>
<keyword evidence="4" id="KW-0807">Transducer</keyword>
<evidence type="ECO:0000256" key="3">
    <source>
        <dbReference type="ARBA" id="ARBA00029447"/>
    </source>
</evidence>
<dbReference type="PRINTS" id="PR00260">
    <property type="entry name" value="CHEMTRNSDUCR"/>
</dbReference>
<dbReference type="RefSeq" id="WP_075636680.1">
    <property type="nucleotide sequence ID" value="NZ_MKIO01000040.1"/>
</dbReference>
<dbReference type="FunFam" id="1.10.287.950:FF:000001">
    <property type="entry name" value="Methyl-accepting chemotaxis sensory transducer"/>
    <property type="match status" value="1"/>
</dbReference>
<gene>
    <name evidence="10" type="ORF">BJF92_01550</name>
</gene>
<evidence type="ECO:0000259" key="9">
    <source>
        <dbReference type="PROSITE" id="PS50885"/>
    </source>
</evidence>
<evidence type="ECO:0000313" key="10">
    <source>
        <dbReference type="EMBL" id="OLP53459.1"/>
    </source>
</evidence>
<feature type="compositionally biased region" description="Gly residues" evidence="5">
    <location>
        <begin position="646"/>
        <end position="658"/>
    </location>
</feature>